<dbReference type="Proteomes" id="UP001295684">
    <property type="component" value="Unassembled WGS sequence"/>
</dbReference>
<feature type="transmembrane region" description="Helical" evidence="1">
    <location>
        <begin position="223"/>
        <end position="247"/>
    </location>
</feature>
<keyword evidence="1" id="KW-1133">Transmembrane helix</keyword>
<organism evidence="2 3">
    <name type="scientific">Euplotes crassus</name>
    <dbReference type="NCBI Taxonomy" id="5936"/>
    <lineage>
        <taxon>Eukaryota</taxon>
        <taxon>Sar</taxon>
        <taxon>Alveolata</taxon>
        <taxon>Ciliophora</taxon>
        <taxon>Intramacronucleata</taxon>
        <taxon>Spirotrichea</taxon>
        <taxon>Hypotrichia</taxon>
        <taxon>Euplotida</taxon>
        <taxon>Euplotidae</taxon>
        <taxon>Moneuplotes</taxon>
    </lineage>
</organism>
<proteinExistence type="predicted"/>
<name>A0AAD1USA5_EUPCR</name>
<protein>
    <submittedName>
        <fullName evidence="2">Uncharacterized protein</fullName>
    </submittedName>
</protein>
<keyword evidence="1" id="KW-0472">Membrane</keyword>
<keyword evidence="3" id="KW-1185">Reference proteome</keyword>
<gene>
    <name evidence="2" type="ORF">ECRASSUSDP1_LOCUS11665</name>
</gene>
<comment type="caution">
    <text evidence="2">The sequence shown here is derived from an EMBL/GenBank/DDBJ whole genome shotgun (WGS) entry which is preliminary data.</text>
</comment>
<dbReference type="AlphaFoldDB" id="A0AAD1USA5"/>
<reference evidence="2" key="1">
    <citation type="submission" date="2023-07" db="EMBL/GenBank/DDBJ databases">
        <authorList>
            <consortium name="AG Swart"/>
            <person name="Singh M."/>
            <person name="Singh A."/>
            <person name="Seah K."/>
            <person name="Emmerich C."/>
        </authorList>
    </citation>
    <scope>NUCLEOTIDE SEQUENCE</scope>
    <source>
        <strain evidence="2">DP1</strain>
    </source>
</reference>
<sequence length="327" mass="37616">MIAIHKLRFKLTPVFCKIIKLFTIWVGLYLGLVAAENDIHFSTSTKDCRTCVETKENKWCRPKYEHKYGKCVSTDMKIQTQYNLCSSLKDTDYHQDYLLCPSDANSCGTQIQWSDSHQDHYKFVSNTIPADGVCWYELKKTSSKNSQFYIDFKGSNTQYDAKVYVKDSNGTLAEIENSSDNFEVRYKSSILVLIASNSSSAVKVDISIKEKGYRESYILKHKLLIYIVLLSALIITLMLFLLSIILFKICKTTQKIQDDEEYSPKCIYKPSFTMDNSKVVAQSSIAPQSFREFNIERDNASSSYANFQKVYKITPYKPWLPAKISKV</sequence>
<evidence type="ECO:0000313" key="2">
    <source>
        <dbReference type="EMBL" id="CAI2370354.1"/>
    </source>
</evidence>
<accession>A0AAD1USA5</accession>
<keyword evidence="1" id="KW-0812">Transmembrane</keyword>
<dbReference type="EMBL" id="CAMPGE010011527">
    <property type="protein sequence ID" value="CAI2370354.1"/>
    <property type="molecule type" value="Genomic_DNA"/>
</dbReference>
<evidence type="ECO:0000256" key="1">
    <source>
        <dbReference type="SAM" id="Phobius"/>
    </source>
</evidence>
<evidence type="ECO:0000313" key="3">
    <source>
        <dbReference type="Proteomes" id="UP001295684"/>
    </source>
</evidence>